<evidence type="ECO:0000256" key="2">
    <source>
        <dbReference type="ARBA" id="ARBA00022490"/>
    </source>
</evidence>
<dbReference type="SUPFAM" id="SSF48452">
    <property type="entry name" value="TPR-like"/>
    <property type="match status" value="2"/>
</dbReference>
<dbReference type="Pfam" id="PF13181">
    <property type="entry name" value="TPR_8"/>
    <property type="match status" value="2"/>
</dbReference>
<evidence type="ECO:0000256" key="3">
    <source>
        <dbReference type="ARBA" id="ARBA00022737"/>
    </source>
</evidence>
<keyword evidence="2" id="KW-0963">Cytoplasm</keyword>
<dbReference type="InterPro" id="IPR019734">
    <property type="entry name" value="TPR_rpt"/>
</dbReference>
<dbReference type="GO" id="GO:0005929">
    <property type="term" value="C:cilium"/>
    <property type="evidence" value="ECO:0007669"/>
    <property type="project" value="TreeGrafter"/>
</dbReference>
<keyword evidence="9" id="KW-1185">Reference proteome</keyword>
<evidence type="ECO:0000313" key="9">
    <source>
        <dbReference type="Proteomes" id="UP001152795"/>
    </source>
</evidence>
<gene>
    <name evidence="8" type="ORF">PACLA_8A061005</name>
</gene>
<evidence type="ECO:0000256" key="1">
    <source>
        <dbReference type="ARBA" id="ARBA00004496"/>
    </source>
</evidence>
<keyword evidence="4" id="KW-0802">TPR repeat</keyword>
<comment type="caution">
    <text evidence="8">The sequence shown here is derived from an EMBL/GenBank/DDBJ whole genome shotgun (WGS) entry which is preliminary data.</text>
</comment>
<dbReference type="AlphaFoldDB" id="A0A6S7GTN4"/>
<evidence type="ECO:0000313" key="8">
    <source>
        <dbReference type="EMBL" id="CAB3996784.1"/>
    </source>
</evidence>
<dbReference type="PANTHER" id="PTHR46630">
    <property type="entry name" value="TETRATRICOPEPTIDE REPEAT PROTEIN 29"/>
    <property type="match status" value="1"/>
</dbReference>
<evidence type="ECO:0000256" key="5">
    <source>
        <dbReference type="ARBA" id="ARBA00040665"/>
    </source>
</evidence>
<feature type="region of interest" description="Disordered" evidence="7">
    <location>
        <begin position="478"/>
        <end position="511"/>
    </location>
</feature>
<evidence type="ECO:0000256" key="6">
    <source>
        <dbReference type="ARBA" id="ARBA00044739"/>
    </source>
</evidence>
<name>A0A6S7GTN4_PARCT</name>
<proteinExistence type="predicted"/>
<organism evidence="8 9">
    <name type="scientific">Paramuricea clavata</name>
    <name type="common">Red gorgonian</name>
    <name type="synonym">Violescent sea-whip</name>
    <dbReference type="NCBI Taxonomy" id="317549"/>
    <lineage>
        <taxon>Eukaryota</taxon>
        <taxon>Metazoa</taxon>
        <taxon>Cnidaria</taxon>
        <taxon>Anthozoa</taxon>
        <taxon>Octocorallia</taxon>
        <taxon>Malacalcyonacea</taxon>
        <taxon>Plexauridae</taxon>
        <taxon>Paramuricea</taxon>
    </lineage>
</organism>
<dbReference type="InterPro" id="IPR051476">
    <property type="entry name" value="Bac_ResReg_Asp_Phosphatase"/>
</dbReference>
<dbReference type="OrthoDB" id="626167at2759"/>
<dbReference type="GO" id="GO:0003341">
    <property type="term" value="P:cilium movement"/>
    <property type="evidence" value="ECO:0007669"/>
    <property type="project" value="TreeGrafter"/>
</dbReference>
<dbReference type="GO" id="GO:0005737">
    <property type="term" value="C:cytoplasm"/>
    <property type="evidence" value="ECO:0007669"/>
    <property type="project" value="UniProtKB-SubCell"/>
</dbReference>
<protein>
    <recommendedName>
        <fullName evidence="5">Tetratricopeptide repeat protein 29</fullName>
    </recommendedName>
</protein>
<dbReference type="EMBL" id="CACRXK020002945">
    <property type="protein sequence ID" value="CAB3996784.1"/>
    <property type="molecule type" value="Genomic_DNA"/>
</dbReference>
<dbReference type="SMART" id="SM00028">
    <property type="entry name" value="TPR"/>
    <property type="match status" value="4"/>
</dbReference>
<dbReference type="Proteomes" id="UP001152795">
    <property type="component" value="Unassembled WGS sequence"/>
</dbReference>
<dbReference type="PANTHER" id="PTHR46630:SF1">
    <property type="entry name" value="TETRATRICOPEPTIDE REPEAT PROTEIN 29"/>
    <property type="match status" value="1"/>
</dbReference>
<keyword evidence="3" id="KW-0677">Repeat</keyword>
<evidence type="ECO:0000256" key="7">
    <source>
        <dbReference type="SAM" id="MobiDB-lite"/>
    </source>
</evidence>
<comment type="function">
    <text evidence="6">Axonemal protein which is implicated in axonemal and/or peri-axonemal structure assembly and regulates flagellum assembly and beating and therefore sperm motility.</text>
</comment>
<sequence>MFFHAGHYKPPNMASVARLPSLSSVGGHVTQQMLQQLPSPAKLGAIVTKKRPNAFVKGKRDSGNDEKSVNTKIETERYRNSYMHNLCLDMLKDGFHHSFCELFNLMKHEKEQQQKLGPDSGLQDQPLVQDQPEKLEQMKAHLTAAEAAKRRGKMDVVYSCYLTLATYFEQSGDISFSNHFYKLCLEASVKVLGDGRRKEAEANFNMGVTYEKQEYYIEAMQCFEHFYALTNGRLWQMEDTGRTLFSMACESLQNVYTTLAMQLKTSDPSESIAYLLKAYKVAKEGDDLEGRGDASYLLGCAYLDNDDAETALLYHNEYLNVCQENEDVTGMGKAHRALAKSYEKQMDIESAVKNLESFVELSEKSGDFREQQRACSAIGEMLNTLGKYEESAMYIEKAYKLTKKMQEEENKELVRTEYGIVIANLVMFGLSQAMDTTSTQNIDKLLHWKRSRKDVFAASVSIPRNFSLEKVVDYHGSDEDIKIEQDPEQNENEVIPDVTDTEQTKPVETAE</sequence>
<dbReference type="InterPro" id="IPR011990">
    <property type="entry name" value="TPR-like_helical_dom_sf"/>
</dbReference>
<evidence type="ECO:0000256" key="4">
    <source>
        <dbReference type="ARBA" id="ARBA00022803"/>
    </source>
</evidence>
<dbReference type="Gene3D" id="1.25.40.10">
    <property type="entry name" value="Tetratricopeptide repeat domain"/>
    <property type="match status" value="1"/>
</dbReference>
<accession>A0A6S7GTN4</accession>
<comment type="subcellular location">
    <subcellularLocation>
        <location evidence="1">Cytoplasm</location>
    </subcellularLocation>
</comment>
<reference evidence="8" key="1">
    <citation type="submission" date="2020-04" db="EMBL/GenBank/DDBJ databases">
        <authorList>
            <person name="Alioto T."/>
            <person name="Alioto T."/>
            <person name="Gomez Garrido J."/>
        </authorList>
    </citation>
    <scope>NUCLEOTIDE SEQUENCE</scope>
    <source>
        <strain evidence="8">A484AB</strain>
    </source>
</reference>